<dbReference type="InterPro" id="IPR008983">
    <property type="entry name" value="Tumour_necrosis_fac-like_dom"/>
</dbReference>
<keyword evidence="3 5" id="KW-0732">Signal</keyword>
<evidence type="ECO:0000256" key="1">
    <source>
        <dbReference type="ARBA" id="ARBA00004613"/>
    </source>
</evidence>
<dbReference type="SMART" id="SM00110">
    <property type="entry name" value="C1Q"/>
    <property type="match status" value="1"/>
</dbReference>
<evidence type="ECO:0000313" key="7">
    <source>
        <dbReference type="Ensembl" id="ENSATEP00000016732.1"/>
    </source>
</evidence>
<evidence type="ECO:0000256" key="2">
    <source>
        <dbReference type="ARBA" id="ARBA00022525"/>
    </source>
</evidence>
<evidence type="ECO:0000256" key="4">
    <source>
        <dbReference type="SAM" id="Coils"/>
    </source>
</evidence>
<evidence type="ECO:0000259" key="6">
    <source>
        <dbReference type="PROSITE" id="PS50871"/>
    </source>
</evidence>
<protein>
    <recommendedName>
        <fullName evidence="6">C1q domain-containing protein</fullName>
    </recommendedName>
</protein>
<evidence type="ECO:0000256" key="3">
    <source>
        <dbReference type="ARBA" id="ARBA00022729"/>
    </source>
</evidence>
<feature type="signal peptide" evidence="5">
    <location>
        <begin position="1"/>
        <end position="19"/>
    </location>
</feature>
<dbReference type="Gene3D" id="2.60.120.40">
    <property type="match status" value="1"/>
</dbReference>
<dbReference type="OMA" id="NIYMVLK"/>
<organism evidence="7 8">
    <name type="scientific">Anabas testudineus</name>
    <name type="common">Climbing perch</name>
    <name type="synonym">Anthias testudineus</name>
    <dbReference type="NCBI Taxonomy" id="64144"/>
    <lineage>
        <taxon>Eukaryota</taxon>
        <taxon>Metazoa</taxon>
        <taxon>Chordata</taxon>
        <taxon>Craniata</taxon>
        <taxon>Vertebrata</taxon>
        <taxon>Euteleostomi</taxon>
        <taxon>Actinopterygii</taxon>
        <taxon>Neopterygii</taxon>
        <taxon>Teleostei</taxon>
        <taxon>Neoteleostei</taxon>
        <taxon>Acanthomorphata</taxon>
        <taxon>Anabantaria</taxon>
        <taxon>Anabantiformes</taxon>
        <taxon>Anabantoidei</taxon>
        <taxon>Anabantidae</taxon>
        <taxon>Anabas</taxon>
    </lineage>
</organism>
<dbReference type="OrthoDB" id="10070467at2759"/>
<dbReference type="Proteomes" id="UP000265040">
    <property type="component" value="Chromosome 18"/>
</dbReference>
<feature type="chain" id="PRO_5018666549" description="C1q domain-containing protein" evidence="5">
    <location>
        <begin position="20"/>
        <end position="236"/>
    </location>
</feature>
<proteinExistence type="predicted"/>
<dbReference type="PANTHER" id="PTHR22923">
    <property type="entry name" value="CEREBELLIN-RELATED"/>
    <property type="match status" value="1"/>
</dbReference>
<dbReference type="GeneTree" id="ENSGT00950000183116"/>
<dbReference type="PRINTS" id="PR00007">
    <property type="entry name" value="COMPLEMNTC1Q"/>
</dbReference>
<feature type="domain" description="C1q" evidence="6">
    <location>
        <begin position="100"/>
        <end position="236"/>
    </location>
</feature>
<keyword evidence="8" id="KW-1185">Reference proteome</keyword>
<comment type="subcellular location">
    <subcellularLocation>
        <location evidence="1">Secreted</location>
    </subcellularLocation>
</comment>
<evidence type="ECO:0000256" key="5">
    <source>
        <dbReference type="SAM" id="SignalP"/>
    </source>
</evidence>
<dbReference type="STRING" id="64144.ENSATEP00000016732"/>
<reference evidence="7" key="2">
    <citation type="submission" date="2025-08" db="UniProtKB">
        <authorList>
            <consortium name="Ensembl"/>
        </authorList>
    </citation>
    <scope>IDENTIFICATION</scope>
</reference>
<keyword evidence="4" id="KW-0175">Coiled coil</keyword>
<dbReference type="AlphaFoldDB" id="A0A3Q1I5L1"/>
<dbReference type="InterPro" id="IPR001073">
    <property type="entry name" value="C1q_dom"/>
</dbReference>
<dbReference type="GO" id="GO:0005576">
    <property type="term" value="C:extracellular region"/>
    <property type="evidence" value="ECO:0007669"/>
    <property type="project" value="UniProtKB-SubCell"/>
</dbReference>
<dbReference type="Pfam" id="PF00386">
    <property type="entry name" value="C1q"/>
    <property type="match status" value="1"/>
</dbReference>
<name>A0A3Q1I5L1_ANATE</name>
<dbReference type="SUPFAM" id="SSF49842">
    <property type="entry name" value="TNF-like"/>
    <property type="match status" value="1"/>
</dbReference>
<dbReference type="PANTHER" id="PTHR22923:SF102">
    <property type="entry name" value="CEREBELLIN 13-RELATED"/>
    <property type="match status" value="1"/>
</dbReference>
<dbReference type="PROSITE" id="PS50871">
    <property type="entry name" value="C1Q"/>
    <property type="match status" value="1"/>
</dbReference>
<keyword evidence="2" id="KW-0964">Secreted</keyword>
<dbReference type="InterPro" id="IPR050822">
    <property type="entry name" value="Cerebellin_Synaptic_Org"/>
</dbReference>
<sequence>MKRFLVMIFVYLLTGMSKGQDEGELTHEDMADTSAILTSNTTHRQCTPPIYTVLKELGALEEKLAAAVRALEETNKKLEITEMKLSALNRTVTELSQLDTGQPKIAFSAALQKVGNIGPANFLYPLVYSHVLSNIGGHYSPQTGYFTAPVRGVYYFTFNSFCWENSGSCGGSLYKNENHIVSWFRNNPNHPTSGSNMVALLLEVGDLVNVRLWSNMIISDNANRYTTFSGFLLFPM</sequence>
<dbReference type="Ensembl" id="ENSATET00000017015.3">
    <property type="protein sequence ID" value="ENSATEP00000016732.1"/>
    <property type="gene ID" value="ENSATEG00000011623.3"/>
</dbReference>
<feature type="coiled-coil region" evidence="4">
    <location>
        <begin position="54"/>
        <end position="91"/>
    </location>
</feature>
<accession>A0A3Q1I5L1</accession>
<reference evidence="7" key="1">
    <citation type="submission" date="2021-04" db="EMBL/GenBank/DDBJ databases">
        <authorList>
            <consortium name="Wellcome Sanger Institute Data Sharing"/>
        </authorList>
    </citation>
    <scope>NUCLEOTIDE SEQUENCE [LARGE SCALE GENOMIC DNA]</scope>
</reference>
<dbReference type="InParanoid" id="A0A3Q1I5L1"/>
<reference evidence="7" key="3">
    <citation type="submission" date="2025-09" db="UniProtKB">
        <authorList>
            <consortium name="Ensembl"/>
        </authorList>
    </citation>
    <scope>IDENTIFICATION</scope>
</reference>
<evidence type="ECO:0000313" key="8">
    <source>
        <dbReference type="Proteomes" id="UP000265040"/>
    </source>
</evidence>